<dbReference type="InterPro" id="IPR029058">
    <property type="entry name" value="AB_hydrolase_fold"/>
</dbReference>
<evidence type="ECO:0000313" key="2">
    <source>
        <dbReference type="EMBL" id="CRG90067.1"/>
    </source>
</evidence>
<proteinExistence type="predicted"/>
<feature type="domain" description="Xaa-Pro dipeptidyl-peptidase-like" evidence="1">
    <location>
        <begin position="15"/>
        <end position="98"/>
    </location>
</feature>
<dbReference type="PANTHER" id="PTHR42103">
    <property type="entry name" value="ALPHA/BETA-HYDROLASES SUPERFAMILY PROTEIN"/>
    <property type="match status" value="1"/>
</dbReference>
<dbReference type="PANTHER" id="PTHR42103:SF2">
    <property type="entry name" value="AB HYDROLASE-1 DOMAIN-CONTAINING PROTEIN"/>
    <property type="match status" value="1"/>
</dbReference>
<dbReference type="STRING" id="28573.A0A0U1M3C5"/>
<organism evidence="2 3">
    <name type="scientific">Talaromyces islandicus</name>
    <name type="common">Penicillium islandicum</name>
    <dbReference type="NCBI Taxonomy" id="28573"/>
    <lineage>
        <taxon>Eukaryota</taxon>
        <taxon>Fungi</taxon>
        <taxon>Dikarya</taxon>
        <taxon>Ascomycota</taxon>
        <taxon>Pezizomycotina</taxon>
        <taxon>Eurotiomycetes</taxon>
        <taxon>Eurotiomycetidae</taxon>
        <taxon>Eurotiales</taxon>
        <taxon>Trichocomaceae</taxon>
        <taxon>Talaromyces</taxon>
        <taxon>Talaromyces sect. Islandici</taxon>
    </lineage>
</organism>
<dbReference type="OMA" id="PRPAYLM"/>
<keyword evidence="3" id="KW-1185">Reference proteome</keyword>
<accession>A0A0U1M3C5</accession>
<protein>
    <recommendedName>
        <fullName evidence="1">Xaa-Pro dipeptidyl-peptidase-like domain-containing protein</fullName>
    </recommendedName>
</protein>
<sequence length="297" mass="32837">MAKPTHEFYMPSLYDSVRLSSRIYHPSEADLQQPAIKGAIVAHPYASLGGSNDDPVVCSTAAELVRKGYVVLTLNFRGASDSGGQTSWTGKPELCDYISAYGFMLKYLQLLGPSKPVELILGGYSYGSMMVYHQPKVEDIASLFASPKIGSIASEILAKARELVQGENKDQDNQQKDIESELPLATISYLILSPVLSLASGFITLWSNLSRVTIQGTQLTTPAPEEQLPKHRTLIVYGTDDMFTSVKSFQQWTSKLNNAPDSQVRSVEIPFAGHFWLEQNFHAQLRKTISTWLDDAQ</sequence>
<dbReference type="InterPro" id="IPR000383">
    <property type="entry name" value="Xaa-Pro-like_dom"/>
</dbReference>
<name>A0A0U1M3C5_TALIS</name>
<dbReference type="Proteomes" id="UP000054383">
    <property type="component" value="Unassembled WGS sequence"/>
</dbReference>
<dbReference type="GO" id="GO:0016787">
    <property type="term" value="F:hydrolase activity"/>
    <property type="evidence" value="ECO:0007669"/>
    <property type="project" value="InterPro"/>
</dbReference>
<gene>
    <name evidence="2" type="ORF">PISL3812_07108</name>
</gene>
<dbReference type="AlphaFoldDB" id="A0A0U1M3C5"/>
<dbReference type="OrthoDB" id="10260961at2759"/>
<reference evidence="2 3" key="1">
    <citation type="submission" date="2015-04" db="EMBL/GenBank/DDBJ databases">
        <authorList>
            <person name="Syromyatnikov M.Y."/>
            <person name="Popov V.N."/>
        </authorList>
    </citation>
    <scope>NUCLEOTIDE SEQUENCE [LARGE SCALE GENOMIC DNA]</scope>
    <source>
        <strain evidence="2">WF-38-12</strain>
    </source>
</reference>
<dbReference type="Gene3D" id="3.40.50.1820">
    <property type="entry name" value="alpha/beta hydrolase"/>
    <property type="match status" value="1"/>
</dbReference>
<evidence type="ECO:0000313" key="3">
    <source>
        <dbReference type="Proteomes" id="UP000054383"/>
    </source>
</evidence>
<dbReference type="SUPFAM" id="SSF53474">
    <property type="entry name" value="alpha/beta-Hydrolases"/>
    <property type="match status" value="1"/>
</dbReference>
<evidence type="ECO:0000259" key="1">
    <source>
        <dbReference type="Pfam" id="PF02129"/>
    </source>
</evidence>
<dbReference type="EMBL" id="CVMT01000007">
    <property type="protein sequence ID" value="CRG90067.1"/>
    <property type="molecule type" value="Genomic_DNA"/>
</dbReference>
<dbReference type="Pfam" id="PF02129">
    <property type="entry name" value="Peptidase_S15"/>
    <property type="match status" value="1"/>
</dbReference>